<evidence type="ECO:0000313" key="2">
    <source>
        <dbReference type="EMBL" id="QXN93228.1"/>
    </source>
</evidence>
<accession>A0ABX8RUB6</accession>
<sequence>MTQQSEHHPTVLRFEFATADITALTWGDPTDPVAILVHGFPDSAWSWDRLGPAMAVEGRYVVAPFLRGYAPSSLARDDDYSLASLIGDVLDLYRAVGADRRTVLVGHDWGGAIVSATSACCPELFDRAVLIAIPPLAAVAGLFGFPLRERLGTLVRQLPRSWYMAVVSMPWVSERIGPALPALLWRLWAIGGAVDPYRRRGLIALDGRARRRAAYCYYRAVWNPRYRRARVFPARQRVAFGAMGNPTLYLHGRDDTCGLERTGAHALDFLPPGSARLVVEHAGHFAHLDQPDVIARHIADHIRSGATA</sequence>
<dbReference type="Proteomes" id="UP000694257">
    <property type="component" value="Chromosome"/>
</dbReference>
<dbReference type="EMBL" id="CP078145">
    <property type="protein sequence ID" value="QXN93228.1"/>
    <property type="molecule type" value="Genomic_DNA"/>
</dbReference>
<evidence type="ECO:0000259" key="1">
    <source>
        <dbReference type="Pfam" id="PF00561"/>
    </source>
</evidence>
<keyword evidence="3" id="KW-1185">Reference proteome</keyword>
<feature type="domain" description="AB hydrolase-1" evidence="1">
    <location>
        <begin position="35"/>
        <end position="291"/>
    </location>
</feature>
<reference evidence="2 3" key="1">
    <citation type="submission" date="2021-07" db="EMBL/GenBank/DDBJ databases">
        <title>Whole Genome Sequence of Nocardia Iowensis.</title>
        <authorList>
            <person name="Lamm A."/>
            <person name="Collins-Fairclough A.M."/>
            <person name="Bunk B."/>
            <person name="Sproer C."/>
        </authorList>
    </citation>
    <scope>NUCLEOTIDE SEQUENCE [LARGE SCALE GENOMIC DNA]</scope>
    <source>
        <strain evidence="2 3">NRRL 5646</strain>
    </source>
</reference>
<proteinExistence type="predicted"/>
<name>A0ABX8RUB6_NOCIO</name>
<dbReference type="GO" id="GO:0016787">
    <property type="term" value="F:hydrolase activity"/>
    <property type="evidence" value="ECO:0007669"/>
    <property type="project" value="UniProtKB-KW"/>
</dbReference>
<evidence type="ECO:0000313" key="3">
    <source>
        <dbReference type="Proteomes" id="UP000694257"/>
    </source>
</evidence>
<organism evidence="2 3">
    <name type="scientific">Nocardia iowensis</name>
    <dbReference type="NCBI Taxonomy" id="204891"/>
    <lineage>
        <taxon>Bacteria</taxon>
        <taxon>Bacillati</taxon>
        <taxon>Actinomycetota</taxon>
        <taxon>Actinomycetes</taxon>
        <taxon>Mycobacteriales</taxon>
        <taxon>Nocardiaceae</taxon>
        <taxon>Nocardia</taxon>
    </lineage>
</organism>
<protein>
    <submittedName>
        <fullName evidence="2">Alpha/beta hydrolase</fullName>
    </submittedName>
</protein>
<gene>
    <name evidence="2" type="ORF">KV110_09065</name>
</gene>
<dbReference type="Pfam" id="PF00561">
    <property type="entry name" value="Abhydrolase_1"/>
    <property type="match status" value="1"/>
</dbReference>
<dbReference type="InterPro" id="IPR000073">
    <property type="entry name" value="AB_hydrolase_1"/>
</dbReference>
<dbReference type="PANTHER" id="PTHR43329">
    <property type="entry name" value="EPOXIDE HYDROLASE"/>
    <property type="match status" value="1"/>
</dbReference>
<dbReference type="RefSeq" id="WP_218475086.1">
    <property type="nucleotide sequence ID" value="NZ_BAABJN010000001.1"/>
</dbReference>
<keyword evidence="2" id="KW-0378">Hydrolase</keyword>